<gene>
    <name evidence="1" type="ORF">EZS28_052955</name>
</gene>
<reference evidence="1 2" key="1">
    <citation type="submission" date="2019-03" db="EMBL/GenBank/DDBJ databases">
        <title>Single cell metagenomics reveals metabolic interactions within the superorganism composed of flagellate Streblomastix strix and complex community of Bacteroidetes bacteria on its surface.</title>
        <authorList>
            <person name="Treitli S.C."/>
            <person name="Kolisko M."/>
            <person name="Husnik F."/>
            <person name="Keeling P."/>
            <person name="Hampl V."/>
        </authorList>
    </citation>
    <scope>NUCLEOTIDE SEQUENCE [LARGE SCALE GENOMIC DNA]</scope>
    <source>
        <strain evidence="1">ST1C</strain>
    </source>
</reference>
<comment type="caution">
    <text evidence="1">The sequence shown here is derived from an EMBL/GenBank/DDBJ whole genome shotgun (WGS) entry which is preliminary data.</text>
</comment>
<sequence length="120" mass="14158">MDLIDRIKDIQFKKMWSNEPSFEKWKKNRKNPRQQKQVGVEEDINGNKFPEFVVRDDKGFIHSADDLKIAVLINHQRVTNIQLKIQLDKTELLLIIKHGKKKISQLMHGYTVAQTYSVIE</sequence>
<name>A0A5J4RQ05_9EUKA</name>
<accession>A0A5J4RQ05</accession>
<dbReference type="Proteomes" id="UP000324800">
    <property type="component" value="Unassembled WGS sequence"/>
</dbReference>
<proteinExistence type="predicted"/>
<feature type="non-terminal residue" evidence="1">
    <location>
        <position position="120"/>
    </location>
</feature>
<dbReference type="AlphaFoldDB" id="A0A5J4RQ05"/>
<dbReference type="EMBL" id="SNRW01041775">
    <property type="protein sequence ID" value="KAA6335525.1"/>
    <property type="molecule type" value="Genomic_DNA"/>
</dbReference>
<protein>
    <submittedName>
        <fullName evidence="1">Uncharacterized protein</fullName>
    </submittedName>
</protein>
<evidence type="ECO:0000313" key="1">
    <source>
        <dbReference type="EMBL" id="KAA6335525.1"/>
    </source>
</evidence>
<organism evidence="1 2">
    <name type="scientific">Streblomastix strix</name>
    <dbReference type="NCBI Taxonomy" id="222440"/>
    <lineage>
        <taxon>Eukaryota</taxon>
        <taxon>Metamonada</taxon>
        <taxon>Preaxostyla</taxon>
        <taxon>Oxymonadida</taxon>
        <taxon>Streblomastigidae</taxon>
        <taxon>Streblomastix</taxon>
    </lineage>
</organism>
<evidence type="ECO:0000313" key="2">
    <source>
        <dbReference type="Proteomes" id="UP000324800"/>
    </source>
</evidence>